<gene>
    <name evidence="1" type="ORF">QJS35_05410</name>
</gene>
<name>A0ABV1KP82_9BACL</name>
<sequence length="45" mass="4757">MVEITGQREFQNNKIKISIIQDRKMTVVPGVSGVPGVTGVTGITG</sequence>
<comment type="caution">
    <text evidence="1">The sequence shown here is derived from an EMBL/GenBank/DDBJ whole genome shotgun (WGS) entry which is preliminary data.</text>
</comment>
<dbReference type="Proteomes" id="UP001493487">
    <property type="component" value="Unassembled WGS sequence"/>
</dbReference>
<protein>
    <submittedName>
        <fullName evidence="1">Uncharacterized protein</fullName>
    </submittedName>
</protein>
<keyword evidence="2" id="KW-1185">Reference proteome</keyword>
<evidence type="ECO:0000313" key="2">
    <source>
        <dbReference type="Proteomes" id="UP001493487"/>
    </source>
</evidence>
<reference evidence="1 2" key="1">
    <citation type="journal article" date="2023" name="Genome Announc.">
        <title>Pan-Genome Analyses of the Genus Cohnella and Proposal of the Novel Species Cohnella silvisoli sp. nov., Isolated from Forest Soil.</title>
        <authorList>
            <person name="Wang C."/>
            <person name="Mao L."/>
            <person name="Bao G."/>
            <person name="Zhu H."/>
        </authorList>
    </citation>
    <scope>NUCLEOTIDE SEQUENCE [LARGE SCALE GENOMIC DNA]</scope>
    <source>
        <strain evidence="1 2">NL03-T5-1</strain>
    </source>
</reference>
<dbReference type="EMBL" id="JASKHM010000002">
    <property type="protein sequence ID" value="MEQ4481831.1"/>
    <property type="molecule type" value="Genomic_DNA"/>
</dbReference>
<proteinExistence type="predicted"/>
<accession>A0ABV1KP82</accession>
<organism evidence="1 2">
    <name type="scientific">Cohnella silvisoli</name>
    <dbReference type="NCBI Taxonomy" id="2873699"/>
    <lineage>
        <taxon>Bacteria</taxon>
        <taxon>Bacillati</taxon>
        <taxon>Bacillota</taxon>
        <taxon>Bacilli</taxon>
        <taxon>Bacillales</taxon>
        <taxon>Paenibacillaceae</taxon>
        <taxon>Cohnella</taxon>
    </lineage>
</organism>
<evidence type="ECO:0000313" key="1">
    <source>
        <dbReference type="EMBL" id="MEQ4481831.1"/>
    </source>
</evidence>
<dbReference type="RefSeq" id="WP_232189398.1">
    <property type="nucleotide sequence ID" value="NZ_JAIOAP010000019.1"/>
</dbReference>